<gene>
    <name evidence="2" type="ORF">PVT01_070022200</name>
</gene>
<feature type="compositionally biased region" description="Basic and acidic residues" evidence="1">
    <location>
        <begin position="280"/>
        <end position="297"/>
    </location>
</feature>
<dbReference type="AlphaFoldDB" id="A0A1G4GV89"/>
<feature type="compositionally biased region" description="Basic residues" evidence="1">
    <location>
        <begin position="44"/>
        <end position="73"/>
    </location>
</feature>
<name>A0A1G4GV89_PLAVI</name>
<reference evidence="2 3" key="1">
    <citation type="submission" date="2016-07" db="EMBL/GenBank/DDBJ databases">
        <authorList>
            <consortium name="Pathogen Informatics"/>
        </authorList>
    </citation>
    <scope>NUCLEOTIDE SEQUENCE [LARGE SCALE GENOMIC DNA]</scope>
</reference>
<evidence type="ECO:0000256" key="1">
    <source>
        <dbReference type="SAM" id="MobiDB-lite"/>
    </source>
</evidence>
<accession>A0A1G4GV89</accession>
<feature type="compositionally biased region" description="Basic and acidic residues" evidence="1">
    <location>
        <begin position="152"/>
        <end position="165"/>
    </location>
</feature>
<dbReference type="VEuPathDB" id="PlasmoDB:PVW1_070023600"/>
<dbReference type="EMBL" id="LT615245">
    <property type="protein sequence ID" value="SCO66508.1"/>
    <property type="molecule type" value="Genomic_DNA"/>
</dbReference>
<feature type="compositionally biased region" description="Basic and acidic residues" evidence="1">
    <location>
        <begin position="183"/>
        <end position="193"/>
    </location>
</feature>
<organism evidence="2 3">
    <name type="scientific">Plasmodium vivax</name>
    <name type="common">malaria parasite P. vivax</name>
    <dbReference type="NCBI Taxonomy" id="5855"/>
    <lineage>
        <taxon>Eukaryota</taxon>
        <taxon>Sar</taxon>
        <taxon>Alveolata</taxon>
        <taxon>Apicomplexa</taxon>
        <taxon>Aconoidasida</taxon>
        <taxon>Haemosporida</taxon>
        <taxon>Plasmodiidae</taxon>
        <taxon>Plasmodium</taxon>
        <taxon>Plasmodium (Plasmodium)</taxon>
    </lineage>
</organism>
<dbReference type="Proteomes" id="UP000196402">
    <property type="component" value="Chromosome 7"/>
</dbReference>
<feature type="compositionally biased region" description="Acidic residues" evidence="1">
    <location>
        <begin position="194"/>
        <end position="204"/>
    </location>
</feature>
<dbReference type="VEuPathDB" id="PlasmoDB:PVPAM_070024200"/>
<proteinExistence type="predicted"/>
<protein>
    <submittedName>
        <fullName evidence="2">Uncharacterized protein</fullName>
    </submittedName>
</protein>
<feature type="region of interest" description="Disordered" evidence="1">
    <location>
        <begin position="86"/>
        <end position="113"/>
    </location>
</feature>
<evidence type="ECO:0000313" key="3">
    <source>
        <dbReference type="Proteomes" id="UP000196402"/>
    </source>
</evidence>
<dbReference type="VEuPathDB" id="PlasmoDB:PVX_099350"/>
<dbReference type="eggNOG" id="ENOG502QXZA">
    <property type="taxonomic scope" value="Eukaryota"/>
</dbReference>
<dbReference type="VEuPathDB" id="PlasmoDB:PVP01_0717100"/>
<sequence>MFAFRWGKKDESEKETLGSYKLQGTKKEPIIKLKSKGQVEKNANKKKKNAIKKKKNVIKFKAPGRPKNKKKKNSFFSFARFNFFGRSKRKRTPRAAQRSPQDEAPPQRKEVKGLIKRFEVSKGKVKQTTKGAAKGVANETAKGVAKGVANENAKEAAKGTTEEGKANVGKAKAPTQTSAAKADPQRSDAHAEPIENEELFEVLTEEERKSIEVVSLIDGSSNGDSSEADRDGNDDSVEKDVPVKMKSAYSVKKQKSGLYPTHDKGMLVQKSSRLEGTPLVDKEKSPPQKNKQDEKDLVITPNSGADPGKEMQTKKSILKNILKMPLSYASRSFKRGVSETEQSAKLGKAEKAAVKDTTHSIHLQSDLDKGDVSPREEVDAKSEDTNYSGKMNFNKFIPNFNLTSKKNATLRLNKKKVAPMISSKLKMNKKNSHIGSSFDQADDLNAAKLEESTLTRQDIRAKKNHLIGRAKLMEKNLHRSIHATQEDGAKNIHRKMTNDFTEGGGIPFDLHPPLLLTENSFDICPISPIEDIIEVINSICNNNKEEAVAKLKMCKENNEKCSSVLKITLDKLNGPEDSVLSNLTKNMSLQRDYLLEVNEVMRAVSED</sequence>
<feature type="region of interest" description="Disordered" evidence="1">
    <location>
        <begin position="142"/>
        <end position="313"/>
    </location>
</feature>
<feature type="region of interest" description="Disordered" evidence="1">
    <location>
        <begin position="36"/>
        <end position="74"/>
    </location>
</feature>
<feature type="region of interest" description="Disordered" evidence="1">
    <location>
        <begin position="340"/>
        <end position="374"/>
    </location>
</feature>
<feature type="compositionally biased region" description="Basic and acidic residues" evidence="1">
    <location>
        <begin position="347"/>
        <end position="374"/>
    </location>
</feature>
<feature type="compositionally biased region" description="Basic and acidic residues" evidence="1">
    <location>
        <begin position="227"/>
        <end position="243"/>
    </location>
</feature>
<evidence type="ECO:0000313" key="2">
    <source>
        <dbReference type="EMBL" id="SCO66508.1"/>
    </source>
</evidence>